<dbReference type="OrthoDB" id="2469560at2"/>
<sequence length="233" mass="26364">MIRFWDNVIKPILIKQNPKQIIEVGIRLNGRTTIKLLEYCKMMDSKLTVIDPAPDFDTSAFEAVFPEELVIRRNNSLQALPDIRSADIVLLDGDHNWYTVYHELLFIEQLAARTGSFPIVIVHDTEWPYGRRDSYYDPQLIPQPFLKPYAKKGIAPDSIELVESGGLNVDQNNALYENGEQNGVLTAIEDFLQESAFELRLYRLDSNNGLGIVCPASGDELAVMEYIVDTSGL</sequence>
<name>A0A4R5KBJ5_9BACL</name>
<evidence type="ECO:0000313" key="1">
    <source>
        <dbReference type="EMBL" id="TDF92559.1"/>
    </source>
</evidence>
<protein>
    <submittedName>
        <fullName evidence="1">Class I SAM-dependent methyltransferase</fullName>
    </submittedName>
</protein>
<keyword evidence="2" id="KW-1185">Reference proteome</keyword>
<reference evidence="1 2" key="1">
    <citation type="submission" date="2019-03" db="EMBL/GenBank/DDBJ databases">
        <title>This is whole genome sequence of Paenibacillus sp MS74 strain.</title>
        <authorList>
            <person name="Trinh H.N."/>
        </authorList>
    </citation>
    <scope>NUCLEOTIDE SEQUENCE [LARGE SCALE GENOMIC DNA]</scope>
    <source>
        <strain evidence="1 2">MS74</strain>
    </source>
</reference>
<evidence type="ECO:0000313" key="2">
    <source>
        <dbReference type="Proteomes" id="UP000295636"/>
    </source>
</evidence>
<dbReference type="InterPro" id="IPR029063">
    <property type="entry name" value="SAM-dependent_MTases_sf"/>
</dbReference>
<accession>A0A4R5KBJ5</accession>
<gene>
    <name evidence="1" type="ORF">E1757_29700</name>
</gene>
<keyword evidence="1" id="KW-0489">Methyltransferase</keyword>
<comment type="caution">
    <text evidence="1">The sequence shown here is derived from an EMBL/GenBank/DDBJ whole genome shotgun (WGS) entry which is preliminary data.</text>
</comment>
<dbReference type="EMBL" id="SMRT01000020">
    <property type="protein sequence ID" value="TDF92559.1"/>
    <property type="molecule type" value="Genomic_DNA"/>
</dbReference>
<keyword evidence="1" id="KW-0808">Transferase</keyword>
<organism evidence="1 2">
    <name type="scientific">Paenibacillus piri</name>
    <dbReference type="NCBI Taxonomy" id="2547395"/>
    <lineage>
        <taxon>Bacteria</taxon>
        <taxon>Bacillati</taxon>
        <taxon>Bacillota</taxon>
        <taxon>Bacilli</taxon>
        <taxon>Bacillales</taxon>
        <taxon>Paenibacillaceae</taxon>
        <taxon>Paenibacillus</taxon>
    </lineage>
</organism>
<dbReference type="GO" id="GO:0008168">
    <property type="term" value="F:methyltransferase activity"/>
    <property type="evidence" value="ECO:0007669"/>
    <property type="project" value="UniProtKB-KW"/>
</dbReference>
<dbReference type="Proteomes" id="UP000295636">
    <property type="component" value="Unassembled WGS sequence"/>
</dbReference>
<dbReference type="RefSeq" id="WP_133235093.1">
    <property type="nucleotide sequence ID" value="NZ_SMRT01000020.1"/>
</dbReference>
<dbReference type="SUPFAM" id="SSF53335">
    <property type="entry name" value="S-adenosyl-L-methionine-dependent methyltransferases"/>
    <property type="match status" value="1"/>
</dbReference>
<proteinExistence type="predicted"/>
<dbReference type="AlphaFoldDB" id="A0A4R5KBJ5"/>
<dbReference type="GO" id="GO:0032259">
    <property type="term" value="P:methylation"/>
    <property type="evidence" value="ECO:0007669"/>
    <property type="project" value="UniProtKB-KW"/>
</dbReference>
<dbReference type="Gene3D" id="3.40.50.150">
    <property type="entry name" value="Vaccinia Virus protein VP39"/>
    <property type="match status" value="1"/>
</dbReference>